<dbReference type="Gene3D" id="1.25.40.20">
    <property type="entry name" value="Ankyrin repeat-containing domain"/>
    <property type="match status" value="1"/>
</dbReference>
<dbReference type="InterPro" id="IPR036770">
    <property type="entry name" value="Ankyrin_rpt-contain_sf"/>
</dbReference>
<dbReference type="AlphaFoldDB" id="A0A8S2H6V9"/>
<sequence length="227" mass="25936">MKNGKGQNVLHVAVIHSFPYIWIRLLLMRRADPCTRDQDGYIPAHYAAEKDDLEMLKALTTRFHSNIKNLSTIQQNEICINCHKALAITDIFGRNVFMQACYKGAYKCVKYLQEQRSIENVDRTDIPGDTPLHYVVAQSNKSLAEFLLIECAANANGGDEKRPSPLDVVLFNQNSELEELLKSKCGKSRCFIKRIIKKRKISDDELLESSMERLSIEPIKRSVFKTS</sequence>
<name>A0A8S2H6V9_9BILA</name>
<evidence type="ECO:0000256" key="1">
    <source>
        <dbReference type="ARBA" id="ARBA00022737"/>
    </source>
</evidence>
<keyword evidence="1" id="KW-0677">Repeat</keyword>
<comment type="caution">
    <text evidence="5">The sequence shown here is derived from an EMBL/GenBank/DDBJ whole genome shotgun (WGS) entry which is preliminary data.</text>
</comment>
<gene>
    <name evidence="4" type="ORF">OVA965_LOCUS5832</name>
    <name evidence="5" type="ORF">TMI583_LOCUS5829</name>
</gene>
<dbReference type="PROSITE" id="PS50088">
    <property type="entry name" value="ANK_REPEAT"/>
    <property type="match status" value="1"/>
</dbReference>
<evidence type="ECO:0000313" key="4">
    <source>
        <dbReference type="EMBL" id="CAF0824728.1"/>
    </source>
</evidence>
<dbReference type="PANTHER" id="PTHR24198">
    <property type="entry name" value="ANKYRIN REPEAT AND PROTEIN KINASE DOMAIN-CONTAINING PROTEIN"/>
    <property type="match status" value="1"/>
</dbReference>
<evidence type="ECO:0000313" key="5">
    <source>
        <dbReference type="EMBL" id="CAF3609123.1"/>
    </source>
</evidence>
<dbReference type="EMBL" id="CAJNOK010001685">
    <property type="protein sequence ID" value="CAF0824728.1"/>
    <property type="molecule type" value="Genomic_DNA"/>
</dbReference>
<dbReference type="Proteomes" id="UP000677228">
    <property type="component" value="Unassembled WGS sequence"/>
</dbReference>
<reference evidence="5" key="1">
    <citation type="submission" date="2021-02" db="EMBL/GenBank/DDBJ databases">
        <authorList>
            <person name="Nowell W R."/>
        </authorList>
    </citation>
    <scope>NUCLEOTIDE SEQUENCE</scope>
</reference>
<organism evidence="5 6">
    <name type="scientific">Didymodactylos carnosus</name>
    <dbReference type="NCBI Taxonomy" id="1234261"/>
    <lineage>
        <taxon>Eukaryota</taxon>
        <taxon>Metazoa</taxon>
        <taxon>Spiralia</taxon>
        <taxon>Gnathifera</taxon>
        <taxon>Rotifera</taxon>
        <taxon>Eurotatoria</taxon>
        <taxon>Bdelloidea</taxon>
        <taxon>Philodinida</taxon>
        <taxon>Philodinidae</taxon>
        <taxon>Didymodactylos</taxon>
    </lineage>
</organism>
<dbReference type="SMART" id="SM00248">
    <property type="entry name" value="ANK"/>
    <property type="match status" value="4"/>
</dbReference>
<accession>A0A8S2H6V9</accession>
<evidence type="ECO:0008006" key="7">
    <source>
        <dbReference type="Google" id="ProtNLM"/>
    </source>
</evidence>
<proteinExistence type="predicted"/>
<feature type="repeat" description="ANK" evidence="3">
    <location>
        <begin position="127"/>
        <end position="160"/>
    </location>
</feature>
<evidence type="ECO:0000256" key="2">
    <source>
        <dbReference type="ARBA" id="ARBA00023043"/>
    </source>
</evidence>
<protein>
    <recommendedName>
        <fullName evidence="7">Ankyrin repeat protein</fullName>
    </recommendedName>
</protein>
<dbReference type="SUPFAM" id="SSF48403">
    <property type="entry name" value="Ankyrin repeat"/>
    <property type="match status" value="1"/>
</dbReference>
<dbReference type="InterPro" id="IPR002110">
    <property type="entry name" value="Ankyrin_rpt"/>
</dbReference>
<evidence type="ECO:0000256" key="3">
    <source>
        <dbReference type="PROSITE-ProRule" id="PRU00023"/>
    </source>
</evidence>
<dbReference type="EMBL" id="CAJOBA010001685">
    <property type="protein sequence ID" value="CAF3609123.1"/>
    <property type="molecule type" value="Genomic_DNA"/>
</dbReference>
<evidence type="ECO:0000313" key="6">
    <source>
        <dbReference type="Proteomes" id="UP000682733"/>
    </source>
</evidence>
<dbReference type="PANTHER" id="PTHR24198:SF165">
    <property type="entry name" value="ANKYRIN REPEAT-CONTAINING PROTEIN-RELATED"/>
    <property type="match status" value="1"/>
</dbReference>
<dbReference type="Proteomes" id="UP000682733">
    <property type="component" value="Unassembled WGS sequence"/>
</dbReference>
<dbReference type="Pfam" id="PF12796">
    <property type="entry name" value="Ank_2"/>
    <property type="match status" value="1"/>
</dbReference>
<keyword evidence="2 3" id="KW-0040">ANK repeat</keyword>